<accession>A0A841AN20</accession>
<dbReference type="EMBL" id="JACHMJ010000001">
    <property type="protein sequence ID" value="MBB5843738.1"/>
    <property type="molecule type" value="Genomic_DNA"/>
</dbReference>
<gene>
    <name evidence="1" type="ORF">HD599_002061</name>
</gene>
<comment type="caution">
    <text evidence="1">The sequence shown here is derived from an EMBL/GenBank/DDBJ whole genome shotgun (WGS) entry which is preliminary data.</text>
</comment>
<protein>
    <submittedName>
        <fullName evidence="1">Uncharacterized protein</fullName>
    </submittedName>
</protein>
<name>A0A841AN20_9MICO</name>
<dbReference type="AlphaFoldDB" id="A0A841AN20"/>
<sequence length="167" mass="18309">MTERASRVIDFRELGSDFRWIDVKTFELKKSRGNLDTLAALIANPWYDDDYASPSGALPTPSPGVHGPYRLDAITPNSFEEVSTRACSAAMTAWADQLGPLPTAFAARYSYVVQSLLLDSRFVYRLRDLGPAALHGRNDHLGALGFLEFVIASKSSKKVALLVASDD</sequence>
<organism evidence="1 2">
    <name type="scientific">Conyzicola lurida</name>
    <dbReference type="NCBI Taxonomy" id="1172621"/>
    <lineage>
        <taxon>Bacteria</taxon>
        <taxon>Bacillati</taxon>
        <taxon>Actinomycetota</taxon>
        <taxon>Actinomycetes</taxon>
        <taxon>Micrococcales</taxon>
        <taxon>Microbacteriaceae</taxon>
        <taxon>Conyzicola</taxon>
    </lineage>
</organism>
<evidence type="ECO:0000313" key="2">
    <source>
        <dbReference type="Proteomes" id="UP000536685"/>
    </source>
</evidence>
<proteinExistence type="predicted"/>
<reference evidence="1 2" key="1">
    <citation type="submission" date="2020-08" db="EMBL/GenBank/DDBJ databases">
        <title>Sequencing the genomes of 1000 actinobacteria strains.</title>
        <authorList>
            <person name="Klenk H.-P."/>
        </authorList>
    </citation>
    <scope>NUCLEOTIDE SEQUENCE [LARGE SCALE GENOMIC DNA]</scope>
    <source>
        <strain evidence="1 2">DSM 105784</strain>
    </source>
</reference>
<evidence type="ECO:0000313" key="1">
    <source>
        <dbReference type="EMBL" id="MBB5843738.1"/>
    </source>
</evidence>
<keyword evidence="2" id="KW-1185">Reference proteome</keyword>
<dbReference type="RefSeq" id="WP_184236999.1">
    <property type="nucleotide sequence ID" value="NZ_JACHMJ010000001.1"/>
</dbReference>
<dbReference type="Proteomes" id="UP000536685">
    <property type="component" value="Unassembled WGS sequence"/>
</dbReference>